<name>A0A8K0HS90_9ROSA</name>
<dbReference type="OrthoDB" id="7848332at2759"/>
<dbReference type="Gene3D" id="2.70.160.11">
    <property type="entry name" value="Hnrnp arginine n-methyltransferase1"/>
    <property type="match status" value="1"/>
</dbReference>
<evidence type="ECO:0000313" key="2">
    <source>
        <dbReference type="EMBL" id="KAF3457781.1"/>
    </source>
</evidence>
<evidence type="ECO:0000313" key="3">
    <source>
        <dbReference type="Proteomes" id="UP000796880"/>
    </source>
</evidence>
<organism evidence="2 3">
    <name type="scientific">Rhamnella rubrinervis</name>
    <dbReference type="NCBI Taxonomy" id="2594499"/>
    <lineage>
        <taxon>Eukaryota</taxon>
        <taxon>Viridiplantae</taxon>
        <taxon>Streptophyta</taxon>
        <taxon>Embryophyta</taxon>
        <taxon>Tracheophyta</taxon>
        <taxon>Spermatophyta</taxon>
        <taxon>Magnoliopsida</taxon>
        <taxon>eudicotyledons</taxon>
        <taxon>Gunneridae</taxon>
        <taxon>Pentapetalae</taxon>
        <taxon>rosids</taxon>
        <taxon>fabids</taxon>
        <taxon>Rosales</taxon>
        <taxon>Rhamnaceae</taxon>
        <taxon>rhamnoid group</taxon>
        <taxon>Rhamneae</taxon>
        <taxon>Rhamnella</taxon>
    </lineage>
</organism>
<protein>
    <submittedName>
        <fullName evidence="2">Uncharacterized protein</fullName>
    </submittedName>
</protein>
<accession>A0A8K0HS90</accession>
<dbReference type="AlphaFoldDB" id="A0A8K0HS90"/>
<feature type="region of interest" description="Disordered" evidence="1">
    <location>
        <begin position="141"/>
        <end position="178"/>
    </location>
</feature>
<sequence length="178" mass="20182">MYSSRARSNGYHHNHQLGDRRLVMSQRERVLFCAGSRSRDFREDHGGGAGLRFLSTSNRNSSRRGRLVRTSIWPISTPTLTSLKHVDCYSITIWELEYVTSRFKFNSMLRAPVHGFAFWFDVEFSGAAASPMDDHAIPLHNENQPMDGTLTKKRLNPNEVSEGPPSTLATVRKESVTL</sequence>
<proteinExistence type="predicted"/>
<keyword evidence="3" id="KW-1185">Reference proteome</keyword>
<comment type="caution">
    <text evidence="2">The sequence shown here is derived from an EMBL/GenBank/DDBJ whole genome shotgun (WGS) entry which is preliminary data.</text>
</comment>
<reference evidence="2" key="1">
    <citation type="submission" date="2020-03" db="EMBL/GenBank/DDBJ databases">
        <title>A high-quality chromosome-level genome assembly of a woody plant with both climbing and erect habits, Rhamnella rubrinervis.</title>
        <authorList>
            <person name="Lu Z."/>
            <person name="Yang Y."/>
            <person name="Zhu X."/>
            <person name="Sun Y."/>
        </authorList>
    </citation>
    <scope>NUCLEOTIDE SEQUENCE</scope>
    <source>
        <strain evidence="2">BYM</strain>
        <tissue evidence="2">Leaf</tissue>
    </source>
</reference>
<dbReference type="EMBL" id="VOIH02000001">
    <property type="protein sequence ID" value="KAF3457781.1"/>
    <property type="molecule type" value="Genomic_DNA"/>
</dbReference>
<evidence type="ECO:0000256" key="1">
    <source>
        <dbReference type="SAM" id="MobiDB-lite"/>
    </source>
</evidence>
<gene>
    <name evidence="2" type="ORF">FNV43_RR02440</name>
</gene>
<dbReference type="Proteomes" id="UP000796880">
    <property type="component" value="Unassembled WGS sequence"/>
</dbReference>